<dbReference type="EMBL" id="BMZQ01000001">
    <property type="protein sequence ID" value="GHD05672.1"/>
    <property type="molecule type" value="Genomic_DNA"/>
</dbReference>
<accession>A0A8J3GIQ3</accession>
<organism evidence="2 3">
    <name type="scientific">Tianweitania populi</name>
    <dbReference type="NCBI Taxonomy" id="1607949"/>
    <lineage>
        <taxon>Bacteria</taxon>
        <taxon>Pseudomonadati</taxon>
        <taxon>Pseudomonadota</taxon>
        <taxon>Alphaproteobacteria</taxon>
        <taxon>Hyphomicrobiales</taxon>
        <taxon>Phyllobacteriaceae</taxon>
        <taxon>Tianweitania</taxon>
    </lineage>
</organism>
<name>A0A8J3GIQ3_9HYPH</name>
<dbReference type="Proteomes" id="UP000630142">
    <property type="component" value="Unassembled WGS sequence"/>
</dbReference>
<dbReference type="AlphaFoldDB" id="A0A8J3GIQ3"/>
<keyword evidence="1" id="KW-0472">Membrane</keyword>
<reference evidence="2" key="2">
    <citation type="submission" date="2020-09" db="EMBL/GenBank/DDBJ databases">
        <authorList>
            <person name="Sun Q."/>
            <person name="Kim S."/>
        </authorList>
    </citation>
    <scope>NUCLEOTIDE SEQUENCE</scope>
    <source>
        <strain evidence="2">KCTC 42249</strain>
    </source>
</reference>
<feature type="transmembrane region" description="Helical" evidence="1">
    <location>
        <begin position="7"/>
        <end position="29"/>
    </location>
</feature>
<protein>
    <submittedName>
        <fullName evidence="2">Uncharacterized protein</fullName>
    </submittedName>
</protein>
<dbReference type="RefSeq" id="WP_189501016.1">
    <property type="nucleotide sequence ID" value="NZ_BMZQ01000001.1"/>
</dbReference>
<feature type="transmembrane region" description="Helical" evidence="1">
    <location>
        <begin position="147"/>
        <end position="173"/>
    </location>
</feature>
<keyword evidence="3" id="KW-1185">Reference proteome</keyword>
<gene>
    <name evidence="2" type="ORF">GCM10016234_02030</name>
</gene>
<feature type="transmembrane region" description="Helical" evidence="1">
    <location>
        <begin position="68"/>
        <end position="92"/>
    </location>
</feature>
<feature type="transmembrane region" description="Helical" evidence="1">
    <location>
        <begin position="113"/>
        <end position="135"/>
    </location>
</feature>
<sequence>MRFLRNPGVLTVAAIPVALVMLAFEFLYLRPLTGGQASLDWRFDGFKPMEALSWLTALGPRGREAVLVWHYLTADLLFPVLVGFALGGFTYYAARRVSFFRRLADSTLRKLCVLWILPYLIVDYGENIMISAMLVDPVGVSHSLIRTASVFVILKHVFFGIGLIVIAALSVLARREANADKPRQA</sequence>
<proteinExistence type="predicted"/>
<evidence type="ECO:0000313" key="3">
    <source>
        <dbReference type="Proteomes" id="UP000630142"/>
    </source>
</evidence>
<keyword evidence="1" id="KW-0812">Transmembrane</keyword>
<keyword evidence="1" id="KW-1133">Transmembrane helix</keyword>
<evidence type="ECO:0000256" key="1">
    <source>
        <dbReference type="SAM" id="Phobius"/>
    </source>
</evidence>
<reference evidence="2" key="1">
    <citation type="journal article" date="2014" name="Int. J. Syst. Evol. Microbiol.">
        <title>Complete genome sequence of Corynebacterium casei LMG S-19264T (=DSM 44701T), isolated from a smear-ripened cheese.</title>
        <authorList>
            <consortium name="US DOE Joint Genome Institute (JGI-PGF)"/>
            <person name="Walter F."/>
            <person name="Albersmeier A."/>
            <person name="Kalinowski J."/>
            <person name="Ruckert C."/>
        </authorList>
    </citation>
    <scope>NUCLEOTIDE SEQUENCE</scope>
    <source>
        <strain evidence="2">KCTC 42249</strain>
    </source>
</reference>
<comment type="caution">
    <text evidence="2">The sequence shown here is derived from an EMBL/GenBank/DDBJ whole genome shotgun (WGS) entry which is preliminary data.</text>
</comment>
<evidence type="ECO:0000313" key="2">
    <source>
        <dbReference type="EMBL" id="GHD05672.1"/>
    </source>
</evidence>